<evidence type="ECO:0000313" key="2">
    <source>
        <dbReference type="Ensembl" id="ENSPMGP00000002541.1"/>
    </source>
</evidence>
<feature type="region of interest" description="Disordered" evidence="1">
    <location>
        <begin position="81"/>
        <end position="100"/>
    </location>
</feature>
<accession>A0A3B3ZDS5</accession>
<name>A0A3B3ZDS5_9GOBI</name>
<reference evidence="2" key="1">
    <citation type="submission" date="2025-08" db="UniProtKB">
        <authorList>
            <consortium name="Ensembl"/>
        </authorList>
    </citation>
    <scope>IDENTIFICATION</scope>
</reference>
<keyword evidence="3" id="KW-1185">Reference proteome</keyword>
<reference evidence="2" key="2">
    <citation type="submission" date="2025-09" db="UniProtKB">
        <authorList>
            <consortium name="Ensembl"/>
        </authorList>
    </citation>
    <scope>IDENTIFICATION</scope>
</reference>
<dbReference type="Ensembl" id="ENSPMGT00000002689.1">
    <property type="protein sequence ID" value="ENSPMGP00000002541.1"/>
    <property type="gene ID" value="ENSPMGG00000002225.1"/>
</dbReference>
<evidence type="ECO:0008006" key="4">
    <source>
        <dbReference type="Google" id="ProtNLM"/>
    </source>
</evidence>
<organism evidence="2 3">
    <name type="scientific">Periophthalmus magnuspinnatus</name>
    <dbReference type="NCBI Taxonomy" id="409849"/>
    <lineage>
        <taxon>Eukaryota</taxon>
        <taxon>Metazoa</taxon>
        <taxon>Chordata</taxon>
        <taxon>Craniata</taxon>
        <taxon>Vertebrata</taxon>
        <taxon>Euteleostomi</taxon>
        <taxon>Actinopterygii</taxon>
        <taxon>Neopterygii</taxon>
        <taxon>Teleostei</taxon>
        <taxon>Neoteleostei</taxon>
        <taxon>Acanthomorphata</taxon>
        <taxon>Gobiaria</taxon>
        <taxon>Gobiiformes</taxon>
        <taxon>Gobioidei</taxon>
        <taxon>Gobiidae</taxon>
        <taxon>Oxudercinae</taxon>
        <taxon>Periophthalmus</taxon>
    </lineage>
</organism>
<proteinExistence type="predicted"/>
<evidence type="ECO:0000313" key="3">
    <source>
        <dbReference type="Proteomes" id="UP000261520"/>
    </source>
</evidence>
<feature type="region of interest" description="Disordered" evidence="1">
    <location>
        <begin position="1"/>
        <end position="26"/>
    </location>
</feature>
<evidence type="ECO:0000256" key="1">
    <source>
        <dbReference type="SAM" id="MobiDB-lite"/>
    </source>
</evidence>
<dbReference type="Proteomes" id="UP000261520">
    <property type="component" value="Unplaced"/>
</dbReference>
<protein>
    <recommendedName>
        <fullName evidence="4">DUF4939 domain-containing protein</fullName>
    </recommendedName>
</protein>
<dbReference type="AlphaFoldDB" id="A0A3B3ZDS5"/>
<sequence length="233" mass="25043">ATPLAEFGSSSPASAAALPPPNGLASMDQADLGPDQSLRQACSHHEMVIGQHEQSIRTLLEFNQSLSQVVQLTNQVTELLAASGTSPRPPESRGTDPEPYSGQPHLCRGFLFQCQLVFQQCPTRFNSGAAKIHYLRGLLRGKGLQWAEARLANTPVDNLDGVCHRLQIGVRSPVLSGRRSCPPTFSEPGLQHGRGLHDRVLDARRGGRLDGQCATGCFHAGPERVREGRAGVS</sequence>